<dbReference type="PANTHER" id="PTHR36836">
    <property type="entry name" value="COLANIC ACID BIOSYNTHESIS PROTEIN WCAK"/>
    <property type="match status" value="1"/>
</dbReference>
<evidence type="ECO:0000313" key="2">
    <source>
        <dbReference type="EMBL" id="BAJ64047.1"/>
    </source>
</evidence>
<dbReference type="PANTHER" id="PTHR36836:SF1">
    <property type="entry name" value="COLANIC ACID BIOSYNTHESIS PROTEIN WCAK"/>
    <property type="match status" value="1"/>
</dbReference>
<dbReference type="InParanoid" id="E8MXG6"/>
<evidence type="ECO:0000259" key="1">
    <source>
        <dbReference type="Pfam" id="PF04230"/>
    </source>
</evidence>
<gene>
    <name evidence="2" type="ordered locus">ANT_20210</name>
</gene>
<dbReference type="eggNOG" id="COG2327">
    <property type="taxonomic scope" value="Bacteria"/>
</dbReference>
<sequence>MSFSHTAGSFLDKGYMKQFLLSIFLKLYAQWAGATGKPYPNSVLLLPPYSPGSYGDAAVVTSFVENLASRGIERIGLIKYQDSDDWSSVNGIRETFSLEDYFHYEAWKIRFSFCKKISEYEQFFILGTDVMDGYYSPKDSLERIYLTELGAQTGRPTRIVSFSFNAHPIPACVTALRHLSPSVHLFSRDPVSQKRLESHLQRPVTLTADIAFLLRPREGNISAGIEQWIDEQQKDNGIVVGINANHVLVEKFSEITIEKLVKAYQEALQEIHAAYPDIRFLFIPHDIRGDASDVVIAEAIFRTLPPNLQQVSKIVPSPCHPAEIKHIVSRLSFVLSGKMHLAIACLSQGVPVACIAYQDKFEGLFQHFEMEDMSLAPEELLLPGKLSQFFLKRFNKKENLSAQIQTHLPRVLQLAEKNLV</sequence>
<reference evidence="2 3" key="1">
    <citation type="submission" date="2010-12" db="EMBL/GenBank/DDBJ databases">
        <title>Whole genome sequence of Anaerolinea thermophila UNI-1.</title>
        <authorList>
            <person name="Narita-Yamada S."/>
            <person name="Kishi E."/>
            <person name="Watanabe Y."/>
            <person name="Takasaki K."/>
            <person name="Ankai A."/>
            <person name="Oguchi A."/>
            <person name="Fukui S."/>
            <person name="Takahashi M."/>
            <person name="Yashiro I."/>
            <person name="Hosoyama A."/>
            <person name="Sekiguchi Y."/>
            <person name="Hanada S."/>
            <person name="Fujita N."/>
        </authorList>
    </citation>
    <scope>NUCLEOTIDE SEQUENCE [LARGE SCALE GENOMIC DNA]</scope>
    <source>
        <strain evidence="3">DSM 14523 / JCM 11388 / NBRC 100420 / UNI-1</strain>
    </source>
</reference>
<protein>
    <recommendedName>
        <fullName evidence="1">Polysaccharide pyruvyl transferase domain-containing protein</fullName>
    </recommendedName>
</protein>
<dbReference type="HOGENOM" id="CLU_614874_0_0_0"/>
<keyword evidence="3" id="KW-1185">Reference proteome</keyword>
<dbReference type="Pfam" id="PF04230">
    <property type="entry name" value="PS_pyruv_trans"/>
    <property type="match status" value="1"/>
</dbReference>
<feature type="domain" description="Polysaccharide pyruvyl transferase" evidence="1">
    <location>
        <begin position="54"/>
        <end position="358"/>
    </location>
</feature>
<organism evidence="2 3">
    <name type="scientific">Anaerolinea thermophila (strain DSM 14523 / JCM 11388 / NBRC 100420 / UNI-1)</name>
    <dbReference type="NCBI Taxonomy" id="926569"/>
    <lineage>
        <taxon>Bacteria</taxon>
        <taxon>Bacillati</taxon>
        <taxon>Chloroflexota</taxon>
        <taxon>Anaerolineae</taxon>
        <taxon>Anaerolineales</taxon>
        <taxon>Anaerolineaceae</taxon>
        <taxon>Anaerolinea</taxon>
    </lineage>
</organism>
<dbReference type="Proteomes" id="UP000008922">
    <property type="component" value="Chromosome"/>
</dbReference>
<dbReference type="KEGG" id="atm:ANT_20210"/>
<dbReference type="STRING" id="926569.ANT_20210"/>
<dbReference type="AlphaFoldDB" id="E8MXG6"/>
<evidence type="ECO:0000313" key="3">
    <source>
        <dbReference type="Proteomes" id="UP000008922"/>
    </source>
</evidence>
<accession>E8MXG6</accession>
<name>E8MXG6_ANATU</name>
<dbReference type="EMBL" id="AP012029">
    <property type="protein sequence ID" value="BAJ64047.1"/>
    <property type="molecule type" value="Genomic_DNA"/>
</dbReference>
<proteinExistence type="predicted"/>
<dbReference type="InterPro" id="IPR007345">
    <property type="entry name" value="Polysacch_pyruvyl_Trfase"/>
</dbReference>